<dbReference type="InterPro" id="IPR008619">
    <property type="entry name" value="Filamentous_hemagglutn_rpt"/>
</dbReference>
<feature type="non-terminal residue" evidence="1">
    <location>
        <position position="1"/>
    </location>
</feature>
<dbReference type="Proteomes" id="UP001313132">
    <property type="component" value="Unassembled WGS sequence"/>
</dbReference>
<keyword evidence="2" id="KW-1185">Reference proteome</keyword>
<dbReference type="RefSeq" id="WP_336880529.1">
    <property type="nucleotide sequence ID" value="NZ_JBBBON010000063.1"/>
</dbReference>
<reference evidence="1 2" key="1">
    <citation type="submission" date="2024-03" db="EMBL/GenBank/DDBJ databases">
        <title>Analysis of soft rot Pectobacteriaceae population diversity in US potato growing regions between 2016 and 2022.</title>
        <authorList>
            <person name="Ma X."/>
            <person name="Zhang X."/>
            <person name="Stodghill P."/>
            <person name="Rioux R."/>
            <person name="Babler B."/>
            <person name="Shrestha S."/>
            <person name="Babler B."/>
            <person name="Rivedal H."/>
            <person name="Frost K."/>
            <person name="Hao J."/>
            <person name="Secor G."/>
            <person name="Swingle B."/>
        </authorList>
    </citation>
    <scope>NUCLEOTIDE SEQUENCE [LARGE SCALE GENOMIC DNA]</scope>
    <source>
        <strain evidence="1 2">UMSS2</strain>
    </source>
</reference>
<dbReference type="EMBL" id="JBBBON010000063">
    <property type="protein sequence ID" value="MEI7105237.1"/>
    <property type="molecule type" value="Genomic_DNA"/>
</dbReference>
<gene>
    <name evidence="1" type="ORF">WCT63_22745</name>
</gene>
<feature type="non-terminal residue" evidence="1">
    <location>
        <position position="241"/>
    </location>
</feature>
<dbReference type="InterPro" id="IPR010069">
    <property type="entry name" value="CdiA_FHA1_rpt"/>
</dbReference>
<dbReference type="NCBIfam" id="TIGR01731">
    <property type="entry name" value="fil_hemag_20aa"/>
    <property type="match status" value="7"/>
</dbReference>
<dbReference type="Pfam" id="PF05594">
    <property type="entry name" value="Fil_haemagg"/>
    <property type="match status" value="2"/>
</dbReference>
<protein>
    <submittedName>
        <fullName evidence="1">Uncharacterized protein</fullName>
    </submittedName>
</protein>
<evidence type="ECO:0000313" key="1">
    <source>
        <dbReference type="EMBL" id="MEI7105237.1"/>
    </source>
</evidence>
<comment type="caution">
    <text evidence="1">The sequence shown here is derived from an EMBL/GenBank/DDBJ whole genome shotgun (WGS) entry which is preliminary data.</text>
</comment>
<sequence>SLNNRGTMSGINNLSLFLTGSLDNAGTLQGNQLRAEAARLTNQGTLHGTDALTLAITGNLLNQGELLSEGDSTTSAHRVDNQGTLQAKNVALQVNELDNAGKIFGVSSLALTATHGLTNRQAGKLLSQGAATLAAKGVVNAGEWQAKALTLAAENLTNDGQIQGDASLSLTLPTTDGKGTVVNRGTVTTGGDATLFARLMDNQGTLSSLGRTELTGASLINDGRLVAATGLSLRGDYQGRG</sequence>
<evidence type="ECO:0000313" key="2">
    <source>
        <dbReference type="Proteomes" id="UP001313132"/>
    </source>
</evidence>
<proteinExistence type="predicted"/>
<organism evidence="1 2">
    <name type="scientific">Pectobacterium versatile</name>
    <dbReference type="NCBI Taxonomy" id="2488639"/>
    <lineage>
        <taxon>Bacteria</taxon>
        <taxon>Pseudomonadati</taxon>
        <taxon>Pseudomonadota</taxon>
        <taxon>Gammaproteobacteria</taxon>
        <taxon>Enterobacterales</taxon>
        <taxon>Pectobacteriaceae</taxon>
        <taxon>Pectobacterium</taxon>
    </lineage>
</organism>
<name>A0ABU8K562_9GAMM</name>
<accession>A0ABU8K562</accession>